<reference evidence="1 2" key="1">
    <citation type="journal article" date="2018" name="Sci. Rep.">
        <title>Genomic signatures of local adaptation to the degree of environmental predictability in rotifers.</title>
        <authorList>
            <person name="Franch-Gras L."/>
            <person name="Hahn C."/>
            <person name="Garcia-Roger E.M."/>
            <person name="Carmona M.J."/>
            <person name="Serra M."/>
            <person name="Gomez A."/>
        </authorList>
    </citation>
    <scope>NUCLEOTIDE SEQUENCE [LARGE SCALE GENOMIC DNA]</scope>
    <source>
        <strain evidence="1">HYR1</strain>
    </source>
</reference>
<accession>A0A3M7SZT6</accession>
<keyword evidence="2" id="KW-1185">Reference proteome</keyword>
<protein>
    <submittedName>
        <fullName evidence="1">Uncharacterized protein</fullName>
    </submittedName>
</protein>
<evidence type="ECO:0000313" key="2">
    <source>
        <dbReference type="Proteomes" id="UP000276133"/>
    </source>
</evidence>
<comment type="caution">
    <text evidence="1">The sequence shown here is derived from an EMBL/GenBank/DDBJ whole genome shotgun (WGS) entry which is preliminary data.</text>
</comment>
<organism evidence="1 2">
    <name type="scientific">Brachionus plicatilis</name>
    <name type="common">Marine rotifer</name>
    <name type="synonym">Brachionus muelleri</name>
    <dbReference type="NCBI Taxonomy" id="10195"/>
    <lineage>
        <taxon>Eukaryota</taxon>
        <taxon>Metazoa</taxon>
        <taxon>Spiralia</taxon>
        <taxon>Gnathifera</taxon>
        <taxon>Rotifera</taxon>
        <taxon>Eurotatoria</taxon>
        <taxon>Monogononta</taxon>
        <taxon>Pseudotrocha</taxon>
        <taxon>Ploima</taxon>
        <taxon>Brachionidae</taxon>
        <taxon>Brachionus</taxon>
    </lineage>
</organism>
<evidence type="ECO:0000313" key="1">
    <source>
        <dbReference type="EMBL" id="RNA41323.1"/>
    </source>
</evidence>
<gene>
    <name evidence="1" type="ORF">BpHYR1_039619</name>
</gene>
<name>A0A3M7SZT6_BRAPC</name>
<proteinExistence type="predicted"/>
<dbReference type="EMBL" id="REGN01000522">
    <property type="protein sequence ID" value="RNA41323.1"/>
    <property type="molecule type" value="Genomic_DNA"/>
</dbReference>
<dbReference type="AlphaFoldDB" id="A0A3M7SZT6"/>
<dbReference type="Proteomes" id="UP000276133">
    <property type="component" value="Unassembled WGS sequence"/>
</dbReference>
<sequence length="62" mass="7437">MKADFLLVIVRNVKNKFYEKVRLDLVKEAGKCSVFKKVSRRFKFYSIKYLSKRMDLKLSNTD</sequence>